<gene>
    <name evidence="2" type="ORF">BSZ19_05820</name>
</gene>
<name>A0A1Y2JVD1_BRAJP</name>
<comment type="caution">
    <text evidence="2">The sequence shown here is derived from an EMBL/GenBank/DDBJ whole genome shotgun (WGS) entry which is preliminary data.</text>
</comment>
<organism evidence="2 3">
    <name type="scientific">Bradyrhizobium japonicum</name>
    <dbReference type="NCBI Taxonomy" id="375"/>
    <lineage>
        <taxon>Bacteria</taxon>
        <taxon>Pseudomonadati</taxon>
        <taxon>Pseudomonadota</taxon>
        <taxon>Alphaproteobacteria</taxon>
        <taxon>Hyphomicrobiales</taxon>
        <taxon>Nitrobacteraceae</taxon>
        <taxon>Bradyrhizobium</taxon>
    </lineage>
</organism>
<dbReference type="EMBL" id="NAFL01000205">
    <property type="protein sequence ID" value="OSJ36093.1"/>
    <property type="molecule type" value="Genomic_DNA"/>
</dbReference>
<proteinExistence type="predicted"/>
<feature type="compositionally biased region" description="Basic and acidic residues" evidence="1">
    <location>
        <begin position="47"/>
        <end position="59"/>
    </location>
</feature>
<evidence type="ECO:0000256" key="1">
    <source>
        <dbReference type="SAM" id="MobiDB-lite"/>
    </source>
</evidence>
<dbReference type="AlphaFoldDB" id="A0A1Y2JVD1"/>
<feature type="region of interest" description="Disordered" evidence="1">
    <location>
        <begin position="31"/>
        <end position="59"/>
    </location>
</feature>
<evidence type="ECO:0000313" key="2">
    <source>
        <dbReference type="EMBL" id="OSJ36093.1"/>
    </source>
</evidence>
<dbReference type="Proteomes" id="UP000193335">
    <property type="component" value="Unassembled WGS sequence"/>
</dbReference>
<reference evidence="2 3" key="1">
    <citation type="submission" date="2017-03" db="EMBL/GenBank/DDBJ databases">
        <title>Whole genome sequences of fourteen strains of Bradyrhizobium canariense and one strain of Bradyrhizobium japonicum isolated from Lupinus (Papilionoideae: Genisteae) species in Algeria.</title>
        <authorList>
            <person name="Crovadore J."/>
            <person name="Chekireb D."/>
            <person name="Brachmann A."/>
            <person name="Chablais R."/>
            <person name="Cochard B."/>
            <person name="Lefort F."/>
        </authorList>
    </citation>
    <scope>NUCLEOTIDE SEQUENCE [LARGE SCALE GENOMIC DNA]</scope>
    <source>
        <strain evidence="2 3">UBMA197</strain>
    </source>
</reference>
<sequence length="59" mass="6467">MPYDDITTAHRSITPAILRCEACDARRRTKRLEMMSGRDAAGPSPFDGRDKAATSGERG</sequence>
<accession>A0A1Y2JVD1</accession>
<evidence type="ECO:0000313" key="3">
    <source>
        <dbReference type="Proteomes" id="UP000193335"/>
    </source>
</evidence>
<protein>
    <submittedName>
        <fullName evidence="2">Uncharacterized protein</fullName>
    </submittedName>
</protein>